<dbReference type="EMBL" id="KN834888">
    <property type="protein sequence ID" value="KIK50698.1"/>
    <property type="molecule type" value="Genomic_DNA"/>
</dbReference>
<sequence length="113" mass="12881">MYSLCMWHGTEGPLAEKILKHVPASQVTSALYRNAPACCLIWLEKYKQPHMIQTEEEDFSINPTSLPFDTETCKALFPHQQVLHSLAFDSGNITDTSYVPVLNQTQLTFEKKH</sequence>
<organism evidence="1 2">
    <name type="scientific">Collybiopsis luxurians FD-317 M1</name>
    <dbReference type="NCBI Taxonomy" id="944289"/>
    <lineage>
        <taxon>Eukaryota</taxon>
        <taxon>Fungi</taxon>
        <taxon>Dikarya</taxon>
        <taxon>Basidiomycota</taxon>
        <taxon>Agaricomycotina</taxon>
        <taxon>Agaricomycetes</taxon>
        <taxon>Agaricomycetidae</taxon>
        <taxon>Agaricales</taxon>
        <taxon>Marasmiineae</taxon>
        <taxon>Omphalotaceae</taxon>
        <taxon>Collybiopsis</taxon>
        <taxon>Collybiopsis luxurians</taxon>
    </lineage>
</organism>
<accession>A0A0D0C7F8</accession>
<proteinExistence type="predicted"/>
<keyword evidence="2" id="KW-1185">Reference proteome</keyword>
<evidence type="ECO:0000313" key="2">
    <source>
        <dbReference type="Proteomes" id="UP000053593"/>
    </source>
</evidence>
<reference evidence="1 2" key="1">
    <citation type="submission" date="2014-04" db="EMBL/GenBank/DDBJ databases">
        <title>Evolutionary Origins and Diversification of the Mycorrhizal Mutualists.</title>
        <authorList>
            <consortium name="DOE Joint Genome Institute"/>
            <consortium name="Mycorrhizal Genomics Consortium"/>
            <person name="Kohler A."/>
            <person name="Kuo A."/>
            <person name="Nagy L.G."/>
            <person name="Floudas D."/>
            <person name="Copeland A."/>
            <person name="Barry K.W."/>
            <person name="Cichocki N."/>
            <person name="Veneault-Fourrey C."/>
            <person name="LaButti K."/>
            <person name="Lindquist E.A."/>
            <person name="Lipzen A."/>
            <person name="Lundell T."/>
            <person name="Morin E."/>
            <person name="Murat C."/>
            <person name="Riley R."/>
            <person name="Ohm R."/>
            <person name="Sun H."/>
            <person name="Tunlid A."/>
            <person name="Henrissat B."/>
            <person name="Grigoriev I.V."/>
            <person name="Hibbett D.S."/>
            <person name="Martin F."/>
        </authorList>
    </citation>
    <scope>NUCLEOTIDE SEQUENCE [LARGE SCALE GENOMIC DNA]</scope>
    <source>
        <strain evidence="1 2">FD-317 M1</strain>
    </source>
</reference>
<dbReference type="AlphaFoldDB" id="A0A0D0C7F8"/>
<name>A0A0D0C7F8_9AGAR</name>
<dbReference type="HOGENOM" id="CLU_2133771_0_0_1"/>
<evidence type="ECO:0000313" key="1">
    <source>
        <dbReference type="EMBL" id="KIK50698.1"/>
    </source>
</evidence>
<gene>
    <name evidence="1" type="ORF">GYMLUDRAFT_65166</name>
</gene>
<protein>
    <submittedName>
        <fullName evidence="1">Uncharacterized protein</fullName>
    </submittedName>
</protein>
<dbReference type="Proteomes" id="UP000053593">
    <property type="component" value="Unassembled WGS sequence"/>
</dbReference>